<organism evidence="6 7">
    <name type="scientific">Molorchus minor</name>
    <dbReference type="NCBI Taxonomy" id="1323400"/>
    <lineage>
        <taxon>Eukaryota</taxon>
        <taxon>Metazoa</taxon>
        <taxon>Ecdysozoa</taxon>
        <taxon>Arthropoda</taxon>
        <taxon>Hexapoda</taxon>
        <taxon>Insecta</taxon>
        <taxon>Pterygota</taxon>
        <taxon>Neoptera</taxon>
        <taxon>Endopterygota</taxon>
        <taxon>Coleoptera</taxon>
        <taxon>Polyphaga</taxon>
        <taxon>Cucujiformia</taxon>
        <taxon>Chrysomeloidea</taxon>
        <taxon>Cerambycidae</taxon>
        <taxon>Lamiinae</taxon>
        <taxon>Monochamini</taxon>
        <taxon>Molorchus</taxon>
    </lineage>
</organism>
<dbReference type="SUPFAM" id="SSF57501">
    <property type="entry name" value="Cystine-knot cytokines"/>
    <property type="match status" value="1"/>
</dbReference>
<accession>A0ABQ9K5C5</accession>
<comment type="caution">
    <text evidence="6">The sequence shown here is derived from an EMBL/GenBank/DDBJ whole genome shotgun (WGS) entry which is preliminary data.</text>
</comment>
<dbReference type="PANTHER" id="PTHR23199:SF12">
    <property type="entry name" value="NEUROTROPHIN 1-RELATED"/>
    <property type="match status" value="1"/>
</dbReference>
<evidence type="ECO:0000256" key="4">
    <source>
        <dbReference type="SAM" id="Phobius"/>
    </source>
</evidence>
<keyword evidence="1" id="KW-0732">Signal</keyword>
<dbReference type="Gene3D" id="2.10.90.10">
    <property type="entry name" value="Cystine-knot cytokines"/>
    <property type="match status" value="1"/>
</dbReference>
<gene>
    <name evidence="6" type="ORF">NQ317_015144</name>
</gene>
<keyword evidence="7" id="KW-1185">Reference proteome</keyword>
<reference evidence="6" key="1">
    <citation type="journal article" date="2023" name="Insect Mol. Biol.">
        <title>Genome sequencing provides insights into the evolution of gene families encoding plant cell wall-degrading enzymes in longhorned beetles.</title>
        <authorList>
            <person name="Shin N.R."/>
            <person name="Okamura Y."/>
            <person name="Kirsch R."/>
            <person name="Pauchet Y."/>
        </authorList>
    </citation>
    <scope>NUCLEOTIDE SEQUENCE</scope>
    <source>
        <strain evidence="6">MMC_N1</strain>
    </source>
</reference>
<dbReference type="Proteomes" id="UP001162164">
    <property type="component" value="Unassembled WGS sequence"/>
</dbReference>
<feature type="non-terminal residue" evidence="6">
    <location>
        <position position="1"/>
    </location>
</feature>
<keyword evidence="2" id="KW-1015">Disulfide bond</keyword>
<keyword evidence="3" id="KW-0325">Glycoprotein</keyword>
<keyword evidence="4" id="KW-1133">Transmembrane helix</keyword>
<feature type="domain" description="Spaetzle" evidence="5">
    <location>
        <begin position="180"/>
        <end position="275"/>
    </location>
</feature>
<dbReference type="InterPro" id="IPR029034">
    <property type="entry name" value="Cystine-knot_cytokine"/>
</dbReference>
<keyword evidence="4" id="KW-0472">Membrane</keyword>
<evidence type="ECO:0000256" key="3">
    <source>
        <dbReference type="ARBA" id="ARBA00023180"/>
    </source>
</evidence>
<protein>
    <recommendedName>
        <fullName evidence="5">Spaetzle domain-containing protein</fullName>
    </recommendedName>
</protein>
<evidence type="ECO:0000256" key="2">
    <source>
        <dbReference type="ARBA" id="ARBA00023157"/>
    </source>
</evidence>
<feature type="transmembrane region" description="Helical" evidence="4">
    <location>
        <begin position="20"/>
        <end position="41"/>
    </location>
</feature>
<dbReference type="EMBL" id="JAPWTJ010000010">
    <property type="protein sequence ID" value="KAJ8985648.1"/>
    <property type="molecule type" value="Genomic_DNA"/>
</dbReference>
<name>A0ABQ9K5C5_9CUCU</name>
<evidence type="ECO:0000256" key="1">
    <source>
        <dbReference type="ARBA" id="ARBA00022729"/>
    </source>
</evidence>
<dbReference type="InterPro" id="IPR052444">
    <property type="entry name" value="Spz/Toll_ligand-like"/>
</dbReference>
<evidence type="ECO:0000313" key="7">
    <source>
        <dbReference type="Proteomes" id="UP001162164"/>
    </source>
</evidence>
<keyword evidence="4" id="KW-0812">Transmembrane</keyword>
<proteinExistence type="predicted"/>
<evidence type="ECO:0000259" key="5">
    <source>
        <dbReference type="Pfam" id="PF16077"/>
    </source>
</evidence>
<dbReference type="PANTHER" id="PTHR23199">
    <property type="entry name" value="NEUROTROPHIN 1-RELATED"/>
    <property type="match status" value="1"/>
</dbReference>
<evidence type="ECO:0000313" key="6">
    <source>
        <dbReference type="EMBL" id="KAJ8985648.1"/>
    </source>
</evidence>
<dbReference type="Pfam" id="PF16077">
    <property type="entry name" value="Spaetzle"/>
    <property type="match status" value="1"/>
</dbReference>
<sequence length="293" mass="33647">NNNDDNGWLKHLSKYKGENIFLTGIYLFVLPSIYQITTPLYTSLIHGLPQFGQPKKDWTFHSPFDTGNIVPSLTVQGVVIRLSSTIRVPSVNTMTRPFEPFEQLDILFPEEMDEVVPVPRIHGTPRCAEGSTFCENFESYPYRHLKHLLDRNAVDKKLYFGKDESPAEFNSRTDDEGDDFLCSGMTREIFPKLAQNKNDEWRIIVNQGKRDGYVQGLRIELCRREGAPCNMIGDLPLGYRSVCKQKYMYRRLLSVDADGSFIADSFKMPSSCCCSYRRDMGFMSRSALVDRYV</sequence>
<dbReference type="InterPro" id="IPR032104">
    <property type="entry name" value="Spaetzle"/>
</dbReference>